<evidence type="ECO:0000313" key="3">
    <source>
        <dbReference type="EMBL" id="KAK4193013.1"/>
    </source>
</evidence>
<dbReference type="Proteomes" id="UP001302126">
    <property type="component" value="Unassembled WGS sequence"/>
</dbReference>
<feature type="region of interest" description="Disordered" evidence="1">
    <location>
        <begin position="1"/>
        <end position="24"/>
    </location>
</feature>
<keyword evidence="2" id="KW-0472">Membrane</keyword>
<evidence type="ECO:0000256" key="1">
    <source>
        <dbReference type="SAM" id="MobiDB-lite"/>
    </source>
</evidence>
<keyword evidence="4" id="KW-1185">Reference proteome</keyword>
<comment type="caution">
    <text evidence="3">The sequence shown here is derived from an EMBL/GenBank/DDBJ whole genome shotgun (WGS) entry which is preliminary data.</text>
</comment>
<organism evidence="3 4">
    <name type="scientific">Podospora australis</name>
    <dbReference type="NCBI Taxonomy" id="1536484"/>
    <lineage>
        <taxon>Eukaryota</taxon>
        <taxon>Fungi</taxon>
        <taxon>Dikarya</taxon>
        <taxon>Ascomycota</taxon>
        <taxon>Pezizomycotina</taxon>
        <taxon>Sordariomycetes</taxon>
        <taxon>Sordariomycetidae</taxon>
        <taxon>Sordariales</taxon>
        <taxon>Podosporaceae</taxon>
        <taxon>Podospora</taxon>
    </lineage>
</organism>
<dbReference type="AlphaFoldDB" id="A0AAN7AMY1"/>
<evidence type="ECO:0000256" key="2">
    <source>
        <dbReference type="SAM" id="Phobius"/>
    </source>
</evidence>
<evidence type="ECO:0000313" key="4">
    <source>
        <dbReference type="Proteomes" id="UP001302126"/>
    </source>
</evidence>
<accession>A0AAN7AMY1</accession>
<gene>
    <name evidence="3" type="ORF">QBC35DRAFT_162201</name>
</gene>
<feature type="transmembrane region" description="Helical" evidence="2">
    <location>
        <begin position="252"/>
        <end position="275"/>
    </location>
</feature>
<reference evidence="3" key="2">
    <citation type="submission" date="2023-05" db="EMBL/GenBank/DDBJ databases">
        <authorList>
            <consortium name="Lawrence Berkeley National Laboratory"/>
            <person name="Steindorff A."/>
            <person name="Hensen N."/>
            <person name="Bonometti L."/>
            <person name="Westerberg I."/>
            <person name="Brannstrom I.O."/>
            <person name="Guillou S."/>
            <person name="Cros-Aarteil S."/>
            <person name="Calhoun S."/>
            <person name="Haridas S."/>
            <person name="Kuo A."/>
            <person name="Mondo S."/>
            <person name="Pangilinan J."/>
            <person name="Riley R."/>
            <person name="Labutti K."/>
            <person name="Andreopoulos B."/>
            <person name="Lipzen A."/>
            <person name="Chen C."/>
            <person name="Yanf M."/>
            <person name="Daum C."/>
            <person name="Ng V."/>
            <person name="Clum A."/>
            <person name="Ohm R."/>
            <person name="Martin F."/>
            <person name="Silar P."/>
            <person name="Natvig D."/>
            <person name="Lalanne C."/>
            <person name="Gautier V."/>
            <person name="Ament-Velasquez S.L."/>
            <person name="Kruys A."/>
            <person name="Hutchinson M.I."/>
            <person name="Powell A.J."/>
            <person name="Barry K."/>
            <person name="Miller A.N."/>
            <person name="Grigoriev I.V."/>
            <person name="Debuchy R."/>
            <person name="Gladieux P."/>
            <person name="Thoren M.H."/>
            <person name="Johannesson H."/>
        </authorList>
    </citation>
    <scope>NUCLEOTIDE SEQUENCE</scope>
    <source>
        <strain evidence="3">PSN309</strain>
    </source>
</reference>
<protein>
    <submittedName>
        <fullName evidence="3">Uncharacterized protein</fullName>
    </submittedName>
</protein>
<feature type="compositionally biased region" description="Polar residues" evidence="1">
    <location>
        <begin position="1"/>
        <end position="12"/>
    </location>
</feature>
<name>A0AAN7AMY1_9PEZI</name>
<reference evidence="3" key="1">
    <citation type="journal article" date="2023" name="Mol. Phylogenet. Evol.">
        <title>Genome-scale phylogeny and comparative genomics of the fungal order Sordariales.</title>
        <authorList>
            <person name="Hensen N."/>
            <person name="Bonometti L."/>
            <person name="Westerberg I."/>
            <person name="Brannstrom I.O."/>
            <person name="Guillou S."/>
            <person name="Cros-Aarteil S."/>
            <person name="Calhoun S."/>
            <person name="Haridas S."/>
            <person name="Kuo A."/>
            <person name="Mondo S."/>
            <person name="Pangilinan J."/>
            <person name="Riley R."/>
            <person name="LaButti K."/>
            <person name="Andreopoulos B."/>
            <person name="Lipzen A."/>
            <person name="Chen C."/>
            <person name="Yan M."/>
            <person name="Daum C."/>
            <person name="Ng V."/>
            <person name="Clum A."/>
            <person name="Steindorff A."/>
            <person name="Ohm R.A."/>
            <person name="Martin F."/>
            <person name="Silar P."/>
            <person name="Natvig D.O."/>
            <person name="Lalanne C."/>
            <person name="Gautier V."/>
            <person name="Ament-Velasquez S.L."/>
            <person name="Kruys A."/>
            <person name="Hutchinson M.I."/>
            <person name="Powell A.J."/>
            <person name="Barry K."/>
            <person name="Miller A.N."/>
            <person name="Grigoriev I.V."/>
            <person name="Debuchy R."/>
            <person name="Gladieux P."/>
            <person name="Hiltunen Thoren M."/>
            <person name="Johannesson H."/>
        </authorList>
    </citation>
    <scope>NUCLEOTIDE SEQUENCE</scope>
    <source>
        <strain evidence="3">PSN309</strain>
    </source>
</reference>
<proteinExistence type="predicted"/>
<keyword evidence="2" id="KW-0812">Transmembrane</keyword>
<sequence length="296" mass="33871">MAKHTSINQAQTLPPVASPSDFSPPLRCQRLVPGERGGRRLILKPLRKKNHAVWGYTVLPVQPNSSARSRMPIGRMFLLVSGYQIVVRTSASRRKKTCRLFRCCSSFVLCLLRMLRICYSWLSFSKMPPSYEQIRILSRCDQSCCFVFGFFLPSAVLSRVFGMKTEQIVYLPFRTLDILSIACCYNSASVVGEETGICWSAGQLINKHCKTRSNQKKERTEGLWKDCVLHLTISLSLIELITKSHILGTFRIYLDFFFFFFIASNSCIFLSRLNCLALPHKYMHRMGNLRRSLLGT</sequence>
<keyword evidence="2" id="KW-1133">Transmembrane helix</keyword>
<dbReference type="EMBL" id="MU864352">
    <property type="protein sequence ID" value="KAK4193013.1"/>
    <property type="molecule type" value="Genomic_DNA"/>
</dbReference>